<feature type="region of interest" description="Disordered" evidence="1">
    <location>
        <begin position="1"/>
        <end position="69"/>
    </location>
</feature>
<gene>
    <name evidence="2" type="ORF">SMD44_07821</name>
</gene>
<keyword evidence="3" id="KW-1185">Reference proteome</keyword>
<dbReference type="Proteomes" id="UP000195880">
    <property type="component" value="Chromosome"/>
</dbReference>
<reference evidence="2 3" key="1">
    <citation type="submission" date="2017-05" db="EMBL/GenBank/DDBJ databases">
        <title>Streptomyces alboflavus Genome sequencing and assembly.</title>
        <authorList>
            <person name="Wang Y."/>
            <person name="Du B."/>
            <person name="Ding Y."/>
            <person name="Liu H."/>
            <person name="Hou Q."/>
            <person name="Liu K."/>
            <person name="Wang C."/>
            <person name="Yao L."/>
        </authorList>
    </citation>
    <scope>NUCLEOTIDE SEQUENCE [LARGE SCALE GENOMIC DNA]</scope>
    <source>
        <strain evidence="2 3">MDJK44</strain>
    </source>
</reference>
<evidence type="ECO:0000256" key="1">
    <source>
        <dbReference type="SAM" id="MobiDB-lite"/>
    </source>
</evidence>
<feature type="compositionally biased region" description="Basic and acidic residues" evidence="1">
    <location>
        <begin position="8"/>
        <end position="32"/>
    </location>
</feature>
<protein>
    <submittedName>
        <fullName evidence="2">Uncharacterized protein</fullName>
    </submittedName>
</protein>
<dbReference type="KEGG" id="salf:SMD44_07821"/>
<dbReference type="EMBL" id="CP021748">
    <property type="protein sequence ID" value="ARX88334.1"/>
    <property type="molecule type" value="Genomic_DNA"/>
</dbReference>
<name>A0A1Z1WPH9_9ACTN</name>
<evidence type="ECO:0000313" key="3">
    <source>
        <dbReference type="Proteomes" id="UP000195880"/>
    </source>
</evidence>
<dbReference type="AlphaFoldDB" id="A0A1Z1WPH9"/>
<proteinExistence type="predicted"/>
<feature type="compositionally biased region" description="Basic and acidic residues" evidence="1">
    <location>
        <begin position="54"/>
        <end position="69"/>
    </location>
</feature>
<accession>A0A1Z1WPH9</accession>
<sequence>MEPALARVVDRTSQDDRIHAEHRIHSDHRIRSGQETNATARAGDGPFAHGPRVVTDRSDPEAHIIRSVN</sequence>
<organism evidence="2 3">
    <name type="scientific">Streptomyces alboflavus</name>
    <dbReference type="NCBI Taxonomy" id="67267"/>
    <lineage>
        <taxon>Bacteria</taxon>
        <taxon>Bacillati</taxon>
        <taxon>Actinomycetota</taxon>
        <taxon>Actinomycetes</taxon>
        <taxon>Kitasatosporales</taxon>
        <taxon>Streptomycetaceae</taxon>
        <taxon>Streptomyces</taxon>
    </lineage>
</organism>
<evidence type="ECO:0000313" key="2">
    <source>
        <dbReference type="EMBL" id="ARX88334.1"/>
    </source>
</evidence>